<name>A0A6B3L636_9BACT</name>
<organism evidence="1 2">
    <name type="scientific">Sulfuriroseicoccus oceanibius</name>
    <dbReference type="NCBI Taxonomy" id="2707525"/>
    <lineage>
        <taxon>Bacteria</taxon>
        <taxon>Pseudomonadati</taxon>
        <taxon>Verrucomicrobiota</taxon>
        <taxon>Verrucomicrobiia</taxon>
        <taxon>Verrucomicrobiales</taxon>
        <taxon>Verrucomicrobiaceae</taxon>
        <taxon>Sulfuriroseicoccus</taxon>
    </lineage>
</organism>
<evidence type="ECO:0000313" key="1">
    <source>
        <dbReference type="EMBL" id="QQL44436.1"/>
    </source>
</evidence>
<dbReference type="Proteomes" id="UP000475117">
    <property type="component" value="Chromosome"/>
</dbReference>
<sequence>MRLRTTFISHLNTSASRNLWNQPRPAPYYDGGDTVTPCLRRELYTEHGTEGTYLTVAKRRLTS</sequence>
<accession>A0A6B3L636</accession>
<dbReference type="AlphaFoldDB" id="A0A6B3L636"/>
<dbReference type="KEGG" id="soa:G3M56_011145"/>
<proteinExistence type="predicted"/>
<keyword evidence="2" id="KW-1185">Reference proteome</keyword>
<reference evidence="1 2" key="1">
    <citation type="submission" date="2020-12" db="EMBL/GenBank/DDBJ databases">
        <title>Sulforoseuscoccus oceanibium gen. nov., sp. nov., a representative of the phylum Verrucomicrobia with special cytoplasmic membrane, and proposal of Sulforoseuscoccusaceae fam. nov.</title>
        <authorList>
            <person name="Xi F."/>
        </authorList>
    </citation>
    <scope>NUCLEOTIDE SEQUENCE [LARGE SCALE GENOMIC DNA]</scope>
    <source>
        <strain evidence="1 2">T37</strain>
    </source>
</reference>
<evidence type="ECO:0000313" key="2">
    <source>
        <dbReference type="Proteomes" id="UP000475117"/>
    </source>
</evidence>
<gene>
    <name evidence="1" type="ORF">G3M56_011145</name>
</gene>
<dbReference type="EMBL" id="CP066776">
    <property type="protein sequence ID" value="QQL44436.1"/>
    <property type="molecule type" value="Genomic_DNA"/>
</dbReference>
<dbReference type="RefSeq" id="WP_164365098.1">
    <property type="nucleotide sequence ID" value="NZ_CP066776.1"/>
</dbReference>
<protein>
    <submittedName>
        <fullName evidence="1">Uncharacterized protein</fullName>
    </submittedName>
</protein>